<dbReference type="InterPro" id="IPR009004">
    <property type="entry name" value="Transposase_Mu_C"/>
</dbReference>
<dbReference type="InterPro" id="IPR003314">
    <property type="entry name" value="Mu-type_HTH"/>
</dbReference>
<proteinExistence type="predicted"/>
<dbReference type="SUPFAM" id="SSF46955">
    <property type="entry name" value="Putative DNA-binding domain"/>
    <property type="match status" value="1"/>
</dbReference>
<evidence type="ECO:0000313" key="4">
    <source>
        <dbReference type="Proteomes" id="UP000233597"/>
    </source>
</evidence>
<dbReference type="Pfam" id="PF09299">
    <property type="entry name" value="Mu-transpos_C"/>
    <property type="match status" value="1"/>
</dbReference>
<dbReference type="Proteomes" id="UP000233597">
    <property type="component" value="Unassembled WGS sequence"/>
</dbReference>
<protein>
    <recommendedName>
        <fullName evidence="5">Transposase</fullName>
    </recommendedName>
</protein>
<feature type="domain" description="HTH Mu-type" evidence="2">
    <location>
        <begin position="9"/>
        <end position="85"/>
    </location>
</feature>
<evidence type="ECO:0000259" key="1">
    <source>
        <dbReference type="PROSITE" id="PS50994"/>
    </source>
</evidence>
<dbReference type="SUPFAM" id="SSF50610">
    <property type="entry name" value="mu transposase, C-terminal domain"/>
    <property type="match status" value="1"/>
</dbReference>
<organism evidence="3 4">
    <name type="scientific">Thalassospira marina</name>
    <dbReference type="NCBI Taxonomy" id="2048283"/>
    <lineage>
        <taxon>Bacteria</taxon>
        <taxon>Pseudomonadati</taxon>
        <taxon>Pseudomonadota</taxon>
        <taxon>Alphaproteobacteria</taxon>
        <taxon>Rhodospirillales</taxon>
        <taxon>Thalassospiraceae</taxon>
        <taxon>Thalassospira</taxon>
    </lineage>
</organism>
<comment type="caution">
    <text evidence="3">The sequence shown here is derived from an EMBL/GenBank/DDBJ whole genome shotgun (WGS) entry which is preliminary data.</text>
</comment>
<dbReference type="InterPro" id="IPR001584">
    <property type="entry name" value="Integrase_cat-core"/>
</dbReference>
<dbReference type="GO" id="GO:0003677">
    <property type="term" value="F:DNA binding"/>
    <property type="evidence" value="ECO:0007669"/>
    <property type="project" value="InterPro"/>
</dbReference>
<evidence type="ECO:0008006" key="5">
    <source>
        <dbReference type="Google" id="ProtNLM"/>
    </source>
</evidence>
<name>A0A2N3KY46_9PROT</name>
<evidence type="ECO:0000259" key="2">
    <source>
        <dbReference type="PROSITE" id="PS51702"/>
    </source>
</evidence>
<dbReference type="InterPro" id="IPR012337">
    <property type="entry name" value="RNaseH-like_sf"/>
</dbReference>
<dbReference type="InterPro" id="IPR036388">
    <property type="entry name" value="WH-like_DNA-bd_sf"/>
</dbReference>
<dbReference type="Gene3D" id="1.10.10.10">
    <property type="entry name" value="Winged helix-like DNA-binding domain superfamily/Winged helix DNA-binding domain"/>
    <property type="match status" value="1"/>
</dbReference>
<dbReference type="InterPro" id="IPR036397">
    <property type="entry name" value="RNaseH_sf"/>
</dbReference>
<feature type="domain" description="Integrase catalytic" evidence="1">
    <location>
        <begin position="287"/>
        <end position="505"/>
    </location>
</feature>
<dbReference type="PROSITE" id="PS50994">
    <property type="entry name" value="INTEGRASE"/>
    <property type="match status" value="1"/>
</dbReference>
<dbReference type="InterPro" id="IPR015378">
    <property type="entry name" value="Transposase-like_Mu_C"/>
</dbReference>
<accession>A0A2N3KY46</accession>
<dbReference type="GO" id="GO:0015074">
    <property type="term" value="P:DNA integration"/>
    <property type="evidence" value="ECO:0007669"/>
    <property type="project" value="InterPro"/>
</dbReference>
<dbReference type="EMBL" id="NWTK01000002">
    <property type="protein sequence ID" value="PKR55505.1"/>
    <property type="molecule type" value="Genomic_DNA"/>
</dbReference>
<dbReference type="AlphaFoldDB" id="A0A2N3KY46"/>
<sequence>MEGRRAMKRIWKVKELAEQKVPGLPGTVRGINSLADRKGWRHSKDKQGKSLAIWLEESGGGWGYDISLLPKVSQKFLARHHLTNQISTNTKDSVPAASNLPANTDDLTAFQRDVMNARAAFVELVNEHAALISRNQALDMVVELAKTGHLPAHLQDLLSIANAKSGRRNKTAKSAHKLSRRTLYQWVLDHEKGGILALAPNITRKPDYEVPDWAPALMQLWSDPRKPSLTAVLEDLPSSLPRGVDMPSYDQARRFLHNKISIVDKNRGRMGPQALKSLQAFTRRSVSELWPGAVYTADGHTFRAKVEHPFHGQPFQPEITFTLDVFSKYIVGWSVGLAENSIGVLEALSNAIVERDDGRYSALPLIFYTDNGRGFKNEMFSSTAIGFFDRWGITQKTSLPYNSQARGIIERFNRNVRQWAKKLTSYSGSELDKEAKRHIDRARIQAAKKAQKTPFDTTWEDFKSFIQAQIDAYNNRPQSSLKRVRDPETKAWRHQAPAEVWAEWLGEGGKIRTIAVSEAADLMRPYERRKVARCEIRILNNIYFSHALEAFHGQDVLVGYDIHDASRVWVRDFDMRLIAVAELDANARPYFDGDTLRTAQSKQDQVLAARTKGRLGRIEEKRQEIVAEAKGPALEIEYQPAMPMEDFQIAAADQMLARLEQPKPVLTQANGRPVFKDDIEWVTWLCANPEQITEQDRAVLNERLEKASFRQLLAMEEIDPTRITRQRAA</sequence>
<dbReference type="SUPFAM" id="SSF53098">
    <property type="entry name" value="Ribonuclease H-like"/>
    <property type="match status" value="1"/>
</dbReference>
<dbReference type="PROSITE" id="PS51702">
    <property type="entry name" value="HTH_MU"/>
    <property type="match status" value="1"/>
</dbReference>
<dbReference type="OrthoDB" id="7319221at2"/>
<reference evidence="3 4" key="1">
    <citation type="submission" date="2017-09" db="EMBL/GenBank/DDBJ databases">
        <title>Biodiversity and function of Thalassospira species in the particle-attached aromatic-hydrocarbon-degrading consortia from the surface seawater of the South China Sea.</title>
        <authorList>
            <person name="Dong C."/>
            <person name="Liu R."/>
            <person name="Shao Z."/>
        </authorList>
    </citation>
    <scope>NUCLEOTIDE SEQUENCE [LARGE SCALE GENOMIC DNA]</scope>
    <source>
        <strain evidence="3 4">CSC1P2</strain>
    </source>
</reference>
<dbReference type="InterPro" id="IPR009061">
    <property type="entry name" value="DNA-bd_dom_put_sf"/>
</dbReference>
<gene>
    <name evidence="3" type="ORF">COO20_04870</name>
</gene>
<dbReference type="Gene3D" id="3.30.420.10">
    <property type="entry name" value="Ribonuclease H-like superfamily/Ribonuclease H"/>
    <property type="match status" value="1"/>
</dbReference>
<evidence type="ECO:0000313" key="3">
    <source>
        <dbReference type="EMBL" id="PKR55505.1"/>
    </source>
</evidence>
<dbReference type="Pfam" id="PF02316">
    <property type="entry name" value="HTH_Tnp_Mu_1"/>
    <property type="match status" value="1"/>
</dbReference>